<dbReference type="CDD" id="cd07067">
    <property type="entry name" value="HP_PGM_like"/>
    <property type="match status" value="1"/>
</dbReference>
<dbReference type="EMBL" id="JAGSOV010000048">
    <property type="protein sequence ID" value="MCO1657933.1"/>
    <property type="molecule type" value="Genomic_DNA"/>
</dbReference>
<dbReference type="RefSeq" id="WP_252441582.1">
    <property type="nucleotide sequence ID" value="NZ_JAGSOV010000048.1"/>
</dbReference>
<dbReference type="Pfam" id="PF00300">
    <property type="entry name" value="His_Phos_1"/>
    <property type="match status" value="1"/>
</dbReference>
<dbReference type="SUPFAM" id="SSF53254">
    <property type="entry name" value="Phosphoglycerate mutase-like"/>
    <property type="match status" value="1"/>
</dbReference>
<dbReference type="InterPro" id="IPR029033">
    <property type="entry name" value="His_PPase_superfam"/>
</dbReference>
<dbReference type="InterPro" id="IPR013078">
    <property type="entry name" value="His_Pase_superF_clade-1"/>
</dbReference>
<sequence length="257" mass="26196">MSELASESSAQRELASESSAQRELASESSAQRAPRLVLVRHGQTAANVIHALDTRPPGAPLTELGHAQAAALAERLRVDPVVGGPISAVHASTATRAQQTAAPLAAALGLEVQVVDGAHEIFVGDLENRSDVEARERFEEVYAAWGRGDLDAHLPGGESAQELRDRFTAAVEKITGPAAGPVAGTVVLVSHGAAIRLGAAALLGDVVETAYLGNTGIVVLSAIGSGDGSGQGGGWELVHWDPAPPRPGDVTAGGEAD</sequence>
<dbReference type="PANTHER" id="PTHR48100">
    <property type="entry name" value="BROAD-SPECIFICITY PHOSPHATASE YOR283W-RELATED"/>
    <property type="match status" value="1"/>
</dbReference>
<organism evidence="2 3">
    <name type="scientific">Pseudonocardia humida</name>
    <dbReference type="NCBI Taxonomy" id="2800819"/>
    <lineage>
        <taxon>Bacteria</taxon>
        <taxon>Bacillati</taxon>
        <taxon>Actinomycetota</taxon>
        <taxon>Actinomycetes</taxon>
        <taxon>Pseudonocardiales</taxon>
        <taxon>Pseudonocardiaceae</taxon>
        <taxon>Pseudonocardia</taxon>
    </lineage>
</organism>
<feature type="region of interest" description="Disordered" evidence="1">
    <location>
        <begin position="1"/>
        <end position="31"/>
    </location>
</feature>
<accession>A0ABT1A4R3</accession>
<evidence type="ECO:0000313" key="3">
    <source>
        <dbReference type="Proteomes" id="UP001165283"/>
    </source>
</evidence>
<evidence type="ECO:0000256" key="1">
    <source>
        <dbReference type="SAM" id="MobiDB-lite"/>
    </source>
</evidence>
<proteinExistence type="predicted"/>
<dbReference type="SMART" id="SM00855">
    <property type="entry name" value="PGAM"/>
    <property type="match status" value="1"/>
</dbReference>
<dbReference type="PROSITE" id="PS00175">
    <property type="entry name" value="PG_MUTASE"/>
    <property type="match status" value="1"/>
</dbReference>
<keyword evidence="3" id="KW-1185">Reference proteome</keyword>
<reference evidence="2" key="1">
    <citation type="submission" date="2021-04" db="EMBL/GenBank/DDBJ databases">
        <title>Pseudonocardia sp. nov., isolated from sandy soil of mangrove forest.</title>
        <authorList>
            <person name="Zan Z."/>
            <person name="Huang R."/>
            <person name="Liu W."/>
        </authorList>
    </citation>
    <scope>NUCLEOTIDE SEQUENCE</scope>
    <source>
        <strain evidence="2">S2-4</strain>
    </source>
</reference>
<dbReference type="Proteomes" id="UP001165283">
    <property type="component" value="Unassembled WGS sequence"/>
</dbReference>
<gene>
    <name evidence="2" type="ORF">KDL28_22995</name>
</gene>
<name>A0ABT1A4R3_9PSEU</name>
<dbReference type="InterPro" id="IPR050275">
    <property type="entry name" value="PGM_Phosphatase"/>
</dbReference>
<dbReference type="InterPro" id="IPR001345">
    <property type="entry name" value="PG/BPGM_mutase_AS"/>
</dbReference>
<dbReference type="Gene3D" id="3.40.50.1240">
    <property type="entry name" value="Phosphoglycerate mutase-like"/>
    <property type="match status" value="1"/>
</dbReference>
<evidence type="ECO:0000313" key="2">
    <source>
        <dbReference type="EMBL" id="MCO1657933.1"/>
    </source>
</evidence>
<dbReference type="PANTHER" id="PTHR48100:SF58">
    <property type="entry name" value="PE-PGRS FAMILY PROTEIN PE_PGRS11"/>
    <property type="match status" value="1"/>
</dbReference>
<protein>
    <submittedName>
        <fullName evidence="2">Histidine phosphatase family protein</fullName>
    </submittedName>
</protein>
<comment type="caution">
    <text evidence="2">The sequence shown here is derived from an EMBL/GenBank/DDBJ whole genome shotgun (WGS) entry which is preliminary data.</text>
</comment>